<feature type="chain" id="PRO_5006016043" description="Integral membrane protein" evidence="1">
    <location>
        <begin position="19"/>
        <end position="92"/>
    </location>
</feature>
<keyword evidence="3" id="KW-1185">Reference proteome</keyword>
<name>A0A0N7MB50_9RHOB</name>
<evidence type="ECO:0000313" key="3">
    <source>
        <dbReference type="Proteomes" id="UP000051184"/>
    </source>
</evidence>
<organism evidence="2 3">
    <name type="scientific">Cognatishimia activa</name>
    <dbReference type="NCBI Taxonomy" id="1715691"/>
    <lineage>
        <taxon>Bacteria</taxon>
        <taxon>Pseudomonadati</taxon>
        <taxon>Pseudomonadota</taxon>
        <taxon>Alphaproteobacteria</taxon>
        <taxon>Rhodobacterales</taxon>
        <taxon>Paracoccaceae</taxon>
        <taxon>Cognatishimia</taxon>
    </lineage>
</organism>
<evidence type="ECO:0000313" key="2">
    <source>
        <dbReference type="EMBL" id="CUK24424.1"/>
    </source>
</evidence>
<dbReference type="AlphaFoldDB" id="A0A0N7MB50"/>
<sequence>MIITLSALCLSLAAPAMAQDCYADYKAKQNDPLRLHYGVSQIDGACSKANAQTQISSRLSRDGWVLLNVLSVFDASGLEGKKADAGAYYLRY</sequence>
<dbReference type="RefSeq" id="WP_245627095.1">
    <property type="nucleotide sequence ID" value="NZ_CYTO01000008.1"/>
</dbReference>
<proteinExistence type="predicted"/>
<evidence type="ECO:0008006" key="4">
    <source>
        <dbReference type="Google" id="ProtNLM"/>
    </source>
</evidence>
<protein>
    <recommendedName>
        <fullName evidence="4">Integral membrane protein</fullName>
    </recommendedName>
</protein>
<dbReference type="STRING" id="1715691.TA5113_00832"/>
<keyword evidence="1" id="KW-0732">Signal</keyword>
<evidence type="ECO:0000256" key="1">
    <source>
        <dbReference type="SAM" id="SignalP"/>
    </source>
</evidence>
<feature type="signal peptide" evidence="1">
    <location>
        <begin position="1"/>
        <end position="18"/>
    </location>
</feature>
<reference evidence="3" key="1">
    <citation type="submission" date="2015-09" db="EMBL/GenBank/DDBJ databases">
        <authorList>
            <person name="Rodrigo-Torres Lidia"/>
            <person name="Arahal R.David."/>
        </authorList>
    </citation>
    <scope>NUCLEOTIDE SEQUENCE [LARGE SCALE GENOMIC DNA]</scope>
    <source>
        <strain evidence="3">CECT 5114</strain>
    </source>
</reference>
<accession>A0A0N7MB50</accession>
<dbReference type="EMBL" id="CYUE01000002">
    <property type="protein sequence ID" value="CUK24424.1"/>
    <property type="molecule type" value="Genomic_DNA"/>
</dbReference>
<gene>
    <name evidence="2" type="ORF">TA5114_00207</name>
</gene>
<dbReference type="Proteomes" id="UP000051184">
    <property type="component" value="Unassembled WGS sequence"/>
</dbReference>